<accession>A0A2P6PH00</accession>
<evidence type="ECO:0000313" key="3">
    <source>
        <dbReference type="Proteomes" id="UP000238479"/>
    </source>
</evidence>
<evidence type="ECO:0000256" key="1">
    <source>
        <dbReference type="SAM" id="MobiDB-lite"/>
    </source>
</evidence>
<feature type="compositionally biased region" description="Basic residues" evidence="1">
    <location>
        <begin position="89"/>
        <end position="100"/>
    </location>
</feature>
<feature type="region of interest" description="Disordered" evidence="1">
    <location>
        <begin position="81"/>
        <end position="100"/>
    </location>
</feature>
<evidence type="ECO:0000313" key="2">
    <source>
        <dbReference type="EMBL" id="PRQ21199.1"/>
    </source>
</evidence>
<comment type="caution">
    <text evidence="2">The sequence shown here is derived from an EMBL/GenBank/DDBJ whole genome shotgun (WGS) entry which is preliminary data.</text>
</comment>
<dbReference type="AlphaFoldDB" id="A0A2P6PH00"/>
<dbReference type="EMBL" id="PDCK01000045">
    <property type="protein sequence ID" value="PRQ21199.1"/>
    <property type="molecule type" value="Genomic_DNA"/>
</dbReference>
<gene>
    <name evidence="2" type="ORF">RchiOBHm_Chr7g0236551</name>
</gene>
<sequence length="100" mass="11566">MLTKAKRRRLYLNALRLVLLMVLLVLLMYQISFTSLFSLCELRLPQSHDHPIASIVNPSAQVYPMLRFDHGYEVNLVRQHQPSSSHVATNHHKNRQSSST</sequence>
<proteinExistence type="predicted"/>
<reference evidence="2 3" key="1">
    <citation type="journal article" date="2018" name="Nat. Genet.">
        <title>The Rosa genome provides new insights in the design of modern roses.</title>
        <authorList>
            <person name="Bendahmane M."/>
        </authorList>
    </citation>
    <scope>NUCLEOTIDE SEQUENCE [LARGE SCALE GENOMIC DNA]</scope>
    <source>
        <strain evidence="3">cv. Old Blush</strain>
    </source>
</reference>
<dbReference type="Proteomes" id="UP000238479">
    <property type="component" value="Chromosome 7"/>
</dbReference>
<dbReference type="Gramene" id="PRQ21199">
    <property type="protein sequence ID" value="PRQ21199"/>
    <property type="gene ID" value="RchiOBHm_Chr7g0236551"/>
</dbReference>
<keyword evidence="3" id="KW-1185">Reference proteome</keyword>
<name>A0A2P6PH00_ROSCH</name>
<organism evidence="2 3">
    <name type="scientific">Rosa chinensis</name>
    <name type="common">China rose</name>
    <dbReference type="NCBI Taxonomy" id="74649"/>
    <lineage>
        <taxon>Eukaryota</taxon>
        <taxon>Viridiplantae</taxon>
        <taxon>Streptophyta</taxon>
        <taxon>Embryophyta</taxon>
        <taxon>Tracheophyta</taxon>
        <taxon>Spermatophyta</taxon>
        <taxon>Magnoliopsida</taxon>
        <taxon>eudicotyledons</taxon>
        <taxon>Gunneridae</taxon>
        <taxon>Pentapetalae</taxon>
        <taxon>rosids</taxon>
        <taxon>fabids</taxon>
        <taxon>Rosales</taxon>
        <taxon>Rosaceae</taxon>
        <taxon>Rosoideae</taxon>
        <taxon>Rosoideae incertae sedis</taxon>
        <taxon>Rosa</taxon>
    </lineage>
</organism>
<protein>
    <submittedName>
        <fullName evidence="2">Uncharacterized protein</fullName>
    </submittedName>
</protein>